<evidence type="ECO:0000256" key="6">
    <source>
        <dbReference type="ARBA" id="ARBA00023136"/>
    </source>
</evidence>
<evidence type="ECO:0000256" key="2">
    <source>
        <dbReference type="ARBA" id="ARBA00006228"/>
    </source>
</evidence>
<comment type="subcellular location">
    <subcellularLocation>
        <location evidence="1">Cell membrane</location>
        <topology evidence="1">Multi-pass membrane protein</topology>
    </subcellularLocation>
</comment>
<protein>
    <submittedName>
        <fullName evidence="8">Na+/H+ antiporter subunit E</fullName>
    </submittedName>
</protein>
<name>A0ABW3WCS9_9RHOO</name>
<accession>A0ABW3WCS9</accession>
<comment type="similarity">
    <text evidence="2">Belongs to the CPA3 antiporters (TC 2.A.63) subunit E family.</text>
</comment>
<dbReference type="InterPro" id="IPR002758">
    <property type="entry name" value="Cation_antiport_E"/>
</dbReference>
<keyword evidence="5 7" id="KW-1133">Transmembrane helix</keyword>
<evidence type="ECO:0000256" key="5">
    <source>
        <dbReference type="ARBA" id="ARBA00022989"/>
    </source>
</evidence>
<evidence type="ECO:0000313" key="8">
    <source>
        <dbReference type="EMBL" id="MFD1263472.1"/>
    </source>
</evidence>
<evidence type="ECO:0000256" key="3">
    <source>
        <dbReference type="ARBA" id="ARBA00022475"/>
    </source>
</evidence>
<dbReference type="PANTHER" id="PTHR34584">
    <property type="entry name" value="NA(+)/H(+) ANTIPORTER SUBUNIT E1"/>
    <property type="match status" value="1"/>
</dbReference>
<evidence type="ECO:0000256" key="7">
    <source>
        <dbReference type="SAM" id="Phobius"/>
    </source>
</evidence>
<organism evidence="8 9">
    <name type="scientific">Thauera mechernichensis</name>
    <dbReference type="NCBI Taxonomy" id="82788"/>
    <lineage>
        <taxon>Bacteria</taxon>
        <taxon>Pseudomonadati</taxon>
        <taxon>Pseudomonadota</taxon>
        <taxon>Betaproteobacteria</taxon>
        <taxon>Rhodocyclales</taxon>
        <taxon>Zoogloeaceae</taxon>
        <taxon>Thauera</taxon>
    </lineage>
</organism>
<evidence type="ECO:0000256" key="1">
    <source>
        <dbReference type="ARBA" id="ARBA00004651"/>
    </source>
</evidence>
<dbReference type="EMBL" id="JBHTMC010000014">
    <property type="protein sequence ID" value="MFD1263472.1"/>
    <property type="molecule type" value="Genomic_DNA"/>
</dbReference>
<dbReference type="RefSeq" id="WP_232431659.1">
    <property type="nucleotide sequence ID" value="NZ_JARQZE010000008.1"/>
</dbReference>
<keyword evidence="6 7" id="KW-0472">Membrane</keyword>
<dbReference type="Pfam" id="PF01899">
    <property type="entry name" value="MNHE"/>
    <property type="match status" value="1"/>
</dbReference>
<dbReference type="Proteomes" id="UP001597158">
    <property type="component" value="Unassembled WGS sequence"/>
</dbReference>
<dbReference type="PANTHER" id="PTHR34584:SF1">
    <property type="entry name" value="NA(+)_H(+) ANTIPORTER SUBUNIT E1"/>
    <property type="match status" value="1"/>
</dbReference>
<evidence type="ECO:0000313" key="9">
    <source>
        <dbReference type="Proteomes" id="UP001597158"/>
    </source>
</evidence>
<proteinExistence type="inferred from homology"/>
<keyword evidence="4 7" id="KW-0812">Transmembrane</keyword>
<comment type="caution">
    <text evidence="8">The sequence shown here is derived from an EMBL/GenBank/DDBJ whole genome shotgun (WGS) entry which is preliminary data.</text>
</comment>
<keyword evidence="9" id="KW-1185">Reference proteome</keyword>
<sequence>MLGLHILLAVGLAAFVGVLSPLGVLAAFVVIHIGLRLASDLLGLRRYVCRLEHGTRFAFWFAAEIFKASIDVARIVLGRSVRPQPAVIKLRLARRDDRVATLLGCLLTLTPGTLALDYAPESGLLYIHAIDARDADAVESGVREIERRLLAWIDGGEPPAPKATDGGQA</sequence>
<feature type="transmembrane region" description="Helical" evidence="7">
    <location>
        <begin position="6"/>
        <end position="35"/>
    </location>
</feature>
<evidence type="ECO:0000256" key="4">
    <source>
        <dbReference type="ARBA" id="ARBA00022692"/>
    </source>
</evidence>
<gene>
    <name evidence="8" type="ORF">ACFQ4M_07725</name>
</gene>
<reference evidence="9" key="1">
    <citation type="journal article" date="2019" name="Int. J. Syst. Evol. Microbiol.">
        <title>The Global Catalogue of Microorganisms (GCM) 10K type strain sequencing project: providing services to taxonomists for standard genome sequencing and annotation.</title>
        <authorList>
            <consortium name="The Broad Institute Genomics Platform"/>
            <consortium name="The Broad Institute Genome Sequencing Center for Infectious Disease"/>
            <person name="Wu L."/>
            <person name="Ma J."/>
        </authorList>
    </citation>
    <scope>NUCLEOTIDE SEQUENCE [LARGE SCALE GENOMIC DNA]</scope>
    <source>
        <strain evidence="9">CCUG 48884</strain>
    </source>
</reference>
<keyword evidence="3" id="KW-1003">Cell membrane</keyword>